<dbReference type="InterPro" id="IPR042566">
    <property type="entry name" value="L1_C"/>
</dbReference>
<dbReference type="Proteomes" id="UP001066276">
    <property type="component" value="Chromosome 6"/>
</dbReference>
<evidence type="ECO:0000313" key="1">
    <source>
        <dbReference type="EMBL" id="KAJ1140003.1"/>
    </source>
</evidence>
<dbReference type="Gene3D" id="3.30.250.20">
    <property type="entry name" value="L1 transposable element, C-terminal domain"/>
    <property type="match status" value="1"/>
</dbReference>
<gene>
    <name evidence="1" type="ORF">NDU88_006364</name>
</gene>
<proteinExistence type="predicted"/>
<reference evidence="1" key="1">
    <citation type="journal article" date="2022" name="bioRxiv">
        <title>Sequencing and chromosome-scale assembly of the giantPleurodeles waltlgenome.</title>
        <authorList>
            <person name="Brown T."/>
            <person name="Elewa A."/>
            <person name="Iarovenko S."/>
            <person name="Subramanian E."/>
            <person name="Araus A.J."/>
            <person name="Petzold A."/>
            <person name="Susuki M."/>
            <person name="Suzuki K.-i.T."/>
            <person name="Hayashi T."/>
            <person name="Toyoda A."/>
            <person name="Oliveira C."/>
            <person name="Osipova E."/>
            <person name="Leigh N.D."/>
            <person name="Simon A."/>
            <person name="Yun M.H."/>
        </authorList>
    </citation>
    <scope>NUCLEOTIDE SEQUENCE</scope>
    <source>
        <strain evidence="1">20211129_DDA</strain>
        <tissue evidence="1">Liver</tissue>
    </source>
</reference>
<name>A0AAV7QII3_PLEWA</name>
<comment type="caution">
    <text evidence="1">The sequence shown here is derived from an EMBL/GenBank/DDBJ whole genome shotgun (WGS) entry which is preliminary data.</text>
</comment>
<keyword evidence="2" id="KW-1185">Reference proteome</keyword>
<dbReference type="EMBL" id="JANPWB010000010">
    <property type="protein sequence ID" value="KAJ1140003.1"/>
    <property type="molecule type" value="Genomic_DNA"/>
</dbReference>
<organism evidence="1 2">
    <name type="scientific">Pleurodeles waltl</name>
    <name type="common">Iberian ribbed newt</name>
    <dbReference type="NCBI Taxonomy" id="8319"/>
    <lineage>
        <taxon>Eukaryota</taxon>
        <taxon>Metazoa</taxon>
        <taxon>Chordata</taxon>
        <taxon>Craniata</taxon>
        <taxon>Vertebrata</taxon>
        <taxon>Euteleostomi</taxon>
        <taxon>Amphibia</taxon>
        <taxon>Batrachia</taxon>
        <taxon>Caudata</taxon>
        <taxon>Salamandroidea</taxon>
        <taxon>Salamandridae</taxon>
        <taxon>Pleurodelinae</taxon>
        <taxon>Pleurodeles</taxon>
    </lineage>
</organism>
<dbReference type="AlphaFoldDB" id="A0AAV7QII3"/>
<evidence type="ECO:0000313" key="2">
    <source>
        <dbReference type="Proteomes" id="UP001066276"/>
    </source>
</evidence>
<sequence length="128" mass="15263">MIARFLNFKDRDTILREARSQPDLRWNNNRILIFLDYTCEVQARRCSYEGVKQKLRAMQLTYMLLFPARLKVLFNGKAFFFDSPETAWDWLMEENRGMRREPPCLGDGQWPFETAGRAQTYLFPPEEA</sequence>
<protein>
    <submittedName>
        <fullName evidence="1">Uncharacterized protein</fullName>
    </submittedName>
</protein>
<accession>A0AAV7QII3</accession>